<dbReference type="SUPFAM" id="SSF52151">
    <property type="entry name" value="FabD/lysophospholipase-like"/>
    <property type="match status" value="1"/>
</dbReference>
<dbReference type="InterPro" id="IPR002641">
    <property type="entry name" value="PNPLA_dom"/>
</dbReference>
<sequence>MNSLLPQCIDNLEQKWLNTGSNQIQHYDLILDGGAFSGSYTLGCLVYLKELTSRKRVHIHRISGTSVGSIMGLLLLADKLEYGNILYKQFFKYYKKNGSLSILKKSIRKVVRTFDKDFYLSCNNRLYISYFDCRNNKHITQYMYSSNKDIANTIIKSSFIPFVLDGQFMHKQKYIDGLYPYIFAKCNGTKRMYIDLTHKIWRMLYIKNEVNNSERILEGILDIHHLLFHEQTKNFCSFVDDWNIVHRGYMYTRIFYTDLYVWILKTYICHCSGYIDTTYIKQLWGYILRYVLSSMCV</sequence>
<reference evidence="3" key="1">
    <citation type="journal article" date="2020" name="Nature">
        <title>Giant virus diversity and host interactions through global metagenomics.</title>
        <authorList>
            <person name="Schulz F."/>
            <person name="Roux S."/>
            <person name="Paez-Espino D."/>
            <person name="Jungbluth S."/>
            <person name="Walsh D.A."/>
            <person name="Denef V.J."/>
            <person name="McMahon K.D."/>
            <person name="Konstantinidis K.T."/>
            <person name="Eloe-Fadrosh E.A."/>
            <person name="Kyrpides N.C."/>
            <person name="Woyke T."/>
        </authorList>
    </citation>
    <scope>NUCLEOTIDE SEQUENCE</scope>
    <source>
        <strain evidence="3">GVMAG-S-1016713-123</strain>
    </source>
</reference>
<dbReference type="EMBL" id="MN740570">
    <property type="protein sequence ID" value="QHU34411.1"/>
    <property type="molecule type" value="Genomic_DNA"/>
</dbReference>
<dbReference type="GO" id="GO:0005811">
    <property type="term" value="C:lipid droplet"/>
    <property type="evidence" value="ECO:0007669"/>
    <property type="project" value="TreeGrafter"/>
</dbReference>
<dbReference type="GO" id="GO:0019433">
    <property type="term" value="P:triglyceride catabolic process"/>
    <property type="evidence" value="ECO:0007669"/>
    <property type="project" value="TreeGrafter"/>
</dbReference>
<dbReference type="PANTHER" id="PTHR12406">
    <property type="entry name" value="CALCIUM-INDEPENDENT PHOSPHOLIPASE A2 IPLA2 -RELATED"/>
    <property type="match status" value="1"/>
</dbReference>
<feature type="domain" description="PNPLA" evidence="2">
    <location>
        <begin position="29"/>
        <end position="193"/>
    </location>
</feature>
<proteinExistence type="predicted"/>
<keyword evidence="1" id="KW-0443">Lipid metabolism</keyword>
<dbReference type="GO" id="GO:0016020">
    <property type="term" value="C:membrane"/>
    <property type="evidence" value="ECO:0007669"/>
    <property type="project" value="TreeGrafter"/>
</dbReference>
<evidence type="ECO:0000256" key="1">
    <source>
        <dbReference type="ARBA" id="ARBA00023098"/>
    </source>
</evidence>
<evidence type="ECO:0000313" key="3">
    <source>
        <dbReference type="EMBL" id="QHU34411.1"/>
    </source>
</evidence>
<protein>
    <recommendedName>
        <fullName evidence="2">PNPLA domain-containing protein</fullName>
    </recommendedName>
</protein>
<dbReference type="InterPro" id="IPR016035">
    <property type="entry name" value="Acyl_Trfase/lysoPLipase"/>
</dbReference>
<dbReference type="PANTHER" id="PTHR12406:SF7">
    <property type="entry name" value="PATATIN-LIKE PHOSPHOLIPASE DOMAIN-CONTAINING PROTEIN 4"/>
    <property type="match status" value="1"/>
</dbReference>
<dbReference type="AlphaFoldDB" id="A0A6C0LXD0"/>
<dbReference type="GO" id="GO:0055088">
    <property type="term" value="P:lipid homeostasis"/>
    <property type="evidence" value="ECO:0007669"/>
    <property type="project" value="TreeGrafter"/>
</dbReference>
<name>A0A6C0LXD0_9ZZZZ</name>
<dbReference type="Pfam" id="PF01734">
    <property type="entry name" value="Patatin"/>
    <property type="match status" value="1"/>
</dbReference>
<dbReference type="GO" id="GO:0004806">
    <property type="term" value="F:triacylglycerol lipase activity"/>
    <property type="evidence" value="ECO:0007669"/>
    <property type="project" value="TreeGrafter"/>
</dbReference>
<evidence type="ECO:0000259" key="2">
    <source>
        <dbReference type="PROSITE" id="PS51635"/>
    </source>
</evidence>
<dbReference type="GO" id="GO:0005737">
    <property type="term" value="C:cytoplasm"/>
    <property type="evidence" value="ECO:0007669"/>
    <property type="project" value="TreeGrafter"/>
</dbReference>
<dbReference type="PROSITE" id="PS51635">
    <property type="entry name" value="PNPLA"/>
    <property type="match status" value="1"/>
</dbReference>
<organism evidence="3">
    <name type="scientific">viral metagenome</name>
    <dbReference type="NCBI Taxonomy" id="1070528"/>
    <lineage>
        <taxon>unclassified sequences</taxon>
        <taxon>metagenomes</taxon>
        <taxon>organismal metagenomes</taxon>
    </lineage>
</organism>
<accession>A0A6C0LXD0</accession>
<dbReference type="Gene3D" id="3.40.1090.10">
    <property type="entry name" value="Cytosolic phospholipase A2 catalytic domain"/>
    <property type="match status" value="1"/>
</dbReference>
<dbReference type="InterPro" id="IPR033562">
    <property type="entry name" value="PLPL"/>
</dbReference>